<gene>
    <name evidence="3" type="ORF">GCM10023187_10030</name>
</gene>
<feature type="chain" id="PRO_5046261362" evidence="2">
    <location>
        <begin position="19"/>
        <end position="71"/>
    </location>
</feature>
<evidence type="ECO:0000313" key="4">
    <source>
        <dbReference type="Proteomes" id="UP001500936"/>
    </source>
</evidence>
<accession>A0ABP8K0G0</accession>
<proteinExistence type="predicted"/>
<name>A0ABP8K0G0_9BACT</name>
<sequence length="71" mass="7091">MKNLAKSAFFVLSMIALATGCQSKNNNEGAGTETTGAGDATMSTDTTMATDEMGGTGTMGTGTTGTQSTTR</sequence>
<keyword evidence="4" id="KW-1185">Reference proteome</keyword>
<feature type="compositionally biased region" description="Gly residues" evidence="1">
    <location>
        <begin position="54"/>
        <end position="63"/>
    </location>
</feature>
<feature type="compositionally biased region" description="Low complexity" evidence="1">
    <location>
        <begin position="25"/>
        <end position="53"/>
    </location>
</feature>
<dbReference type="EMBL" id="BAABHB010000002">
    <property type="protein sequence ID" value="GAA4398905.1"/>
    <property type="molecule type" value="Genomic_DNA"/>
</dbReference>
<keyword evidence="2" id="KW-0732">Signal</keyword>
<comment type="caution">
    <text evidence="3">The sequence shown here is derived from an EMBL/GenBank/DDBJ whole genome shotgun (WGS) entry which is preliminary data.</text>
</comment>
<dbReference type="RefSeq" id="WP_345264574.1">
    <property type="nucleotide sequence ID" value="NZ_BAABHB010000002.1"/>
</dbReference>
<protein>
    <submittedName>
        <fullName evidence="3">Uncharacterized protein</fullName>
    </submittedName>
</protein>
<feature type="signal peptide" evidence="2">
    <location>
        <begin position="1"/>
        <end position="18"/>
    </location>
</feature>
<dbReference type="PROSITE" id="PS51257">
    <property type="entry name" value="PROKAR_LIPOPROTEIN"/>
    <property type="match status" value="1"/>
</dbReference>
<evidence type="ECO:0000256" key="2">
    <source>
        <dbReference type="SAM" id="SignalP"/>
    </source>
</evidence>
<reference evidence="4" key="1">
    <citation type="journal article" date="2019" name="Int. J. Syst. Evol. Microbiol.">
        <title>The Global Catalogue of Microorganisms (GCM) 10K type strain sequencing project: providing services to taxonomists for standard genome sequencing and annotation.</title>
        <authorList>
            <consortium name="The Broad Institute Genomics Platform"/>
            <consortium name="The Broad Institute Genome Sequencing Center for Infectious Disease"/>
            <person name="Wu L."/>
            <person name="Ma J."/>
        </authorList>
    </citation>
    <scope>NUCLEOTIDE SEQUENCE [LARGE SCALE GENOMIC DNA]</scope>
    <source>
        <strain evidence="4">JCM 17925</strain>
    </source>
</reference>
<feature type="region of interest" description="Disordered" evidence="1">
    <location>
        <begin position="22"/>
        <end position="71"/>
    </location>
</feature>
<organism evidence="3 4">
    <name type="scientific">Nibrella viscosa</name>
    <dbReference type="NCBI Taxonomy" id="1084524"/>
    <lineage>
        <taxon>Bacteria</taxon>
        <taxon>Pseudomonadati</taxon>
        <taxon>Bacteroidota</taxon>
        <taxon>Cytophagia</taxon>
        <taxon>Cytophagales</taxon>
        <taxon>Spirosomataceae</taxon>
        <taxon>Nibrella</taxon>
    </lineage>
</organism>
<evidence type="ECO:0000313" key="3">
    <source>
        <dbReference type="EMBL" id="GAA4398905.1"/>
    </source>
</evidence>
<evidence type="ECO:0000256" key="1">
    <source>
        <dbReference type="SAM" id="MobiDB-lite"/>
    </source>
</evidence>
<dbReference type="Proteomes" id="UP001500936">
    <property type="component" value="Unassembled WGS sequence"/>
</dbReference>